<dbReference type="PANTHER" id="PTHR43669">
    <property type="entry name" value="5-KETO-D-GLUCONATE 5-REDUCTASE"/>
    <property type="match status" value="1"/>
</dbReference>
<dbReference type="RefSeq" id="WP_150669752.1">
    <property type="nucleotide sequence ID" value="NZ_CABPSB010000011.1"/>
</dbReference>
<evidence type="ECO:0000313" key="4">
    <source>
        <dbReference type="Proteomes" id="UP000406256"/>
    </source>
</evidence>
<dbReference type="GO" id="GO:0016491">
    <property type="term" value="F:oxidoreductase activity"/>
    <property type="evidence" value="ECO:0007669"/>
    <property type="project" value="UniProtKB-KW"/>
</dbReference>
<name>A0A5E4WCR8_9BURK</name>
<dbReference type="OrthoDB" id="9806974at2"/>
<dbReference type="CDD" id="cd05233">
    <property type="entry name" value="SDR_c"/>
    <property type="match status" value="1"/>
</dbReference>
<reference evidence="3 4" key="1">
    <citation type="submission" date="2019-08" db="EMBL/GenBank/DDBJ databases">
        <authorList>
            <person name="Peeters C."/>
        </authorList>
    </citation>
    <scope>NUCLEOTIDE SEQUENCE [LARGE SCALE GENOMIC DNA]</scope>
    <source>
        <strain evidence="3 4">LMG 31108</strain>
    </source>
</reference>
<dbReference type="PRINTS" id="PR00080">
    <property type="entry name" value="SDRFAMILY"/>
</dbReference>
<organism evidence="3 4">
    <name type="scientific">Pandoraea anhela</name>
    <dbReference type="NCBI Taxonomy" id="2508295"/>
    <lineage>
        <taxon>Bacteria</taxon>
        <taxon>Pseudomonadati</taxon>
        <taxon>Pseudomonadota</taxon>
        <taxon>Betaproteobacteria</taxon>
        <taxon>Burkholderiales</taxon>
        <taxon>Burkholderiaceae</taxon>
        <taxon>Pandoraea</taxon>
    </lineage>
</organism>
<dbReference type="PANTHER" id="PTHR43669:SF3">
    <property type="entry name" value="ALCOHOL DEHYDROGENASE, PUTATIVE (AFU_ORTHOLOGUE AFUA_3G03445)-RELATED"/>
    <property type="match status" value="1"/>
</dbReference>
<gene>
    <name evidence="3" type="ORF">PAN31108_03150</name>
</gene>
<dbReference type="Gene3D" id="3.40.50.720">
    <property type="entry name" value="NAD(P)-binding Rossmann-like Domain"/>
    <property type="match status" value="1"/>
</dbReference>
<dbReference type="EMBL" id="CABPSB010000011">
    <property type="protein sequence ID" value="VVE21464.1"/>
    <property type="molecule type" value="Genomic_DNA"/>
</dbReference>
<keyword evidence="4" id="KW-1185">Reference proteome</keyword>
<sequence length="252" mass="26195">MNTKFDFGGAVVVVTGASGAIGGETARAFHEAGAHVIVTGRNARRLEALVSELGPTRCQAVPGDLADPAHRAEITAVAAAHGGATILVNNAGVTKSRKPTAETTLADFDDIVGVNLRAVYDLSLAIVREWLAQERPGVIVNVSSPGAQRAHRNNALYDISKGGIDALTRCLAVDFGSRGVRVNAVAPAQIPHSHTESVDPSAAYGLPMRRHATPREAALPILFLSSDCASFITGQVLPVDGGLMAQLRTPIG</sequence>
<dbReference type="Proteomes" id="UP000406256">
    <property type="component" value="Unassembled WGS sequence"/>
</dbReference>
<dbReference type="AlphaFoldDB" id="A0A5E4WCR8"/>
<dbReference type="InterPro" id="IPR002347">
    <property type="entry name" value="SDR_fam"/>
</dbReference>
<dbReference type="Pfam" id="PF13561">
    <property type="entry name" value="adh_short_C2"/>
    <property type="match status" value="1"/>
</dbReference>
<evidence type="ECO:0000313" key="3">
    <source>
        <dbReference type="EMBL" id="VVE21464.1"/>
    </source>
</evidence>
<evidence type="ECO:0000256" key="2">
    <source>
        <dbReference type="ARBA" id="ARBA00023002"/>
    </source>
</evidence>
<dbReference type="SUPFAM" id="SSF51735">
    <property type="entry name" value="NAD(P)-binding Rossmann-fold domains"/>
    <property type="match status" value="1"/>
</dbReference>
<proteinExistence type="inferred from homology"/>
<evidence type="ECO:0000256" key="1">
    <source>
        <dbReference type="ARBA" id="ARBA00006484"/>
    </source>
</evidence>
<dbReference type="InterPro" id="IPR036291">
    <property type="entry name" value="NAD(P)-bd_dom_sf"/>
</dbReference>
<protein>
    <submittedName>
        <fullName evidence="3">Sugar dehydrogenase</fullName>
    </submittedName>
</protein>
<dbReference type="PRINTS" id="PR00081">
    <property type="entry name" value="GDHRDH"/>
</dbReference>
<comment type="similarity">
    <text evidence="1">Belongs to the short-chain dehydrogenases/reductases (SDR) family.</text>
</comment>
<dbReference type="FunFam" id="3.40.50.720:FF:000084">
    <property type="entry name" value="Short-chain dehydrogenase reductase"/>
    <property type="match status" value="1"/>
</dbReference>
<accession>A0A5E4WCR8</accession>
<keyword evidence="2" id="KW-0560">Oxidoreductase</keyword>